<dbReference type="CDD" id="cd00761">
    <property type="entry name" value="Glyco_tranf_GTA_type"/>
    <property type="match status" value="1"/>
</dbReference>
<dbReference type="EMBL" id="BJYY01000017">
    <property type="protein sequence ID" value="GEO35074.1"/>
    <property type="molecule type" value="Genomic_DNA"/>
</dbReference>
<organism evidence="3 4">
    <name type="scientific">Cellulomonas aerilata</name>
    <dbReference type="NCBI Taxonomy" id="515326"/>
    <lineage>
        <taxon>Bacteria</taxon>
        <taxon>Bacillati</taxon>
        <taxon>Actinomycetota</taxon>
        <taxon>Actinomycetes</taxon>
        <taxon>Micrococcales</taxon>
        <taxon>Cellulomonadaceae</taxon>
        <taxon>Cellulomonas</taxon>
    </lineage>
</organism>
<evidence type="ECO:0000259" key="2">
    <source>
        <dbReference type="Pfam" id="PF00535"/>
    </source>
</evidence>
<name>A0A512DF06_9CELL</name>
<dbReference type="InterPro" id="IPR050834">
    <property type="entry name" value="Glycosyltransf_2"/>
</dbReference>
<keyword evidence="3" id="KW-0808">Transferase</keyword>
<dbReference type="InterPro" id="IPR029044">
    <property type="entry name" value="Nucleotide-diphossugar_trans"/>
</dbReference>
<protein>
    <submittedName>
        <fullName evidence="3">Glycosyl transferase</fullName>
    </submittedName>
</protein>
<evidence type="ECO:0000256" key="1">
    <source>
        <dbReference type="SAM" id="MobiDB-lite"/>
    </source>
</evidence>
<dbReference type="AlphaFoldDB" id="A0A512DF06"/>
<dbReference type="Gene3D" id="3.90.550.10">
    <property type="entry name" value="Spore Coat Polysaccharide Biosynthesis Protein SpsA, Chain A"/>
    <property type="match status" value="1"/>
</dbReference>
<feature type="domain" description="Glycosyltransferase 2-like" evidence="2">
    <location>
        <begin position="13"/>
        <end position="140"/>
    </location>
</feature>
<dbReference type="GO" id="GO:0016740">
    <property type="term" value="F:transferase activity"/>
    <property type="evidence" value="ECO:0007669"/>
    <property type="project" value="UniProtKB-KW"/>
</dbReference>
<reference evidence="3 4" key="1">
    <citation type="submission" date="2019-07" db="EMBL/GenBank/DDBJ databases">
        <title>Whole genome shotgun sequence of Cellulomonas aerilata NBRC 106308.</title>
        <authorList>
            <person name="Hosoyama A."/>
            <person name="Uohara A."/>
            <person name="Ohji S."/>
            <person name="Ichikawa N."/>
        </authorList>
    </citation>
    <scope>NUCLEOTIDE SEQUENCE [LARGE SCALE GENOMIC DNA]</scope>
    <source>
        <strain evidence="3 4">NBRC 106308</strain>
    </source>
</reference>
<dbReference type="SUPFAM" id="SSF53448">
    <property type="entry name" value="Nucleotide-diphospho-sugar transferases"/>
    <property type="match status" value="1"/>
</dbReference>
<dbReference type="Proteomes" id="UP000321181">
    <property type="component" value="Unassembled WGS sequence"/>
</dbReference>
<dbReference type="Pfam" id="PF00535">
    <property type="entry name" value="Glycos_transf_2"/>
    <property type="match status" value="1"/>
</dbReference>
<accession>A0A512DF06</accession>
<gene>
    <name evidence="3" type="ORF">CAE01nite_27990</name>
</gene>
<feature type="compositionally biased region" description="Low complexity" evidence="1">
    <location>
        <begin position="307"/>
        <end position="316"/>
    </location>
</feature>
<dbReference type="RefSeq" id="WP_186816593.1">
    <property type="nucleotide sequence ID" value="NZ_BAAARM010000001.1"/>
</dbReference>
<evidence type="ECO:0000313" key="3">
    <source>
        <dbReference type="EMBL" id="GEO35074.1"/>
    </source>
</evidence>
<proteinExistence type="predicted"/>
<keyword evidence="4" id="KW-1185">Reference proteome</keyword>
<feature type="region of interest" description="Disordered" evidence="1">
    <location>
        <begin position="303"/>
        <end position="331"/>
    </location>
</feature>
<evidence type="ECO:0000313" key="4">
    <source>
        <dbReference type="Proteomes" id="UP000321181"/>
    </source>
</evidence>
<dbReference type="PANTHER" id="PTHR43685:SF2">
    <property type="entry name" value="GLYCOSYLTRANSFERASE 2-LIKE DOMAIN-CONTAINING PROTEIN"/>
    <property type="match status" value="1"/>
</dbReference>
<dbReference type="InterPro" id="IPR001173">
    <property type="entry name" value="Glyco_trans_2-like"/>
</dbReference>
<comment type="caution">
    <text evidence="3">The sequence shown here is derived from an EMBL/GenBank/DDBJ whole genome shotgun (WGS) entry which is preliminary data.</text>
</comment>
<dbReference type="PANTHER" id="PTHR43685">
    <property type="entry name" value="GLYCOSYLTRANSFERASE"/>
    <property type="match status" value="1"/>
</dbReference>
<sequence length="331" mass="36385">MPRIHDGRAPLISIGVPAYNAETFIVAALESLLAQEVTDLEVVVSDNGSTDGTERLCREIAARDPRVRYVRQPVNRGGAANFNAVFALRHPGARYFKWAAADDVHDPRYLTAVLALLEDPTVAVAHTATDDIDEDGNRIKLWGDQGIRADHPDVAVRFADLSRRNHECFSIFGLMRTELLASTHGLGMYPESDRVLLAELSLQGRLADDPRVLFHRRQHSGRSVHAYPTARSRVAWFNPGLVGRPVFPEWRLGRGYLEAALRAPLRTEDRARVLATMGGWTVSHGPKLARNLARTAVELARGEVSVRRSPARASAPAPAPGPEPARRASTV</sequence>